<dbReference type="InterPro" id="IPR050330">
    <property type="entry name" value="Bact_OuterMem_StrucFunc"/>
</dbReference>
<accession>A0AAU0EY41</accession>
<evidence type="ECO:0000313" key="4">
    <source>
        <dbReference type="Proteomes" id="UP001432059"/>
    </source>
</evidence>
<sequence length="120" mass="12946">MPPLKDQWYNFDNVNFKMGSTNQLEAGSAEQVANLVAILKAYPDAKIKIGGYTDKTGDAAVNKEISQKRADFIKGELAKAGVGAQVVSAEGYGSEFAKVPAEASDEERAADRKMAVRFTK</sequence>
<dbReference type="Proteomes" id="UP001432059">
    <property type="component" value="Chromosome"/>
</dbReference>
<dbReference type="PROSITE" id="PS51123">
    <property type="entry name" value="OMPA_2"/>
    <property type="match status" value="1"/>
</dbReference>
<dbReference type="PANTHER" id="PTHR30329">
    <property type="entry name" value="STATOR ELEMENT OF FLAGELLAR MOTOR COMPLEX"/>
    <property type="match status" value="1"/>
</dbReference>
<dbReference type="Pfam" id="PF00691">
    <property type="entry name" value="OmpA"/>
    <property type="match status" value="1"/>
</dbReference>
<evidence type="ECO:0000259" key="2">
    <source>
        <dbReference type="PROSITE" id="PS51123"/>
    </source>
</evidence>
<evidence type="ECO:0000313" key="3">
    <source>
        <dbReference type="EMBL" id="WOC50856.1"/>
    </source>
</evidence>
<dbReference type="AlphaFoldDB" id="A0AAU0EY41"/>
<name>A0AAU0EY41_9FLAO</name>
<protein>
    <recommendedName>
        <fullName evidence="2">OmpA-like domain-containing protein</fullName>
    </recommendedName>
</protein>
<keyword evidence="4" id="KW-1185">Reference proteome</keyword>
<dbReference type="KEGG" id="bpor:BPO_0209"/>
<dbReference type="CDD" id="cd07185">
    <property type="entry name" value="OmpA_C-like"/>
    <property type="match status" value="1"/>
</dbReference>
<evidence type="ECO:0000256" key="1">
    <source>
        <dbReference type="PROSITE-ProRule" id="PRU00473"/>
    </source>
</evidence>
<dbReference type="InterPro" id="IPR006665">
    <property type="entry name" value="OmpA-like"/>
</dbReference>
<dbReference type="PANTHER" id="PTHR30329:SF21">
    <property type="entry name" value="LIPOPROTEIN YIAD-RELATED"/>
    <property type="match status" value="1"/>
</dbReference>
<dbReference type="Gene3D" id="3.30.1330.60">
    <property type="entry name" value="OmpA-like domain"/>
    <property type="match status" value="1"/>
</dbReference>
<feature type="domain" description="OmpA-like" evidence="2">
    <location>
        <begin position="1"/>
        <end position="120"/>
    </location>
</feature>
<reference evidence="3" key="1">
    <citation type="submission" date="2023-10" db="EMBL/GenBank/DDBJ databases">
        <title>Characterization and whole genome sequencing of a novel strain of Bergeyella porcorum QD2021 isolated from pig.</title>
        <authorList>
            <person name="Liu G."/>
            <person name="Chen C."/>
            <person name="Han X."/>
        </authorList>
    </citation>
    <scope>NUCLEOTIDE SEQUENCE</scope>
    <source>
        <strain evidence="3">QD2021</strain>
    </source>
</reference>
<dbReference type="EMBL" id="CP136426">
    <property type="protein sequence ID" value="WOC50856.1"/>
    <property type="molecule type" value="Genomic_DNA"/>
</dbReference>
<gene>
    <name evidence="3" type="ORF">BPO_0209</name>
</gene>
<keyword evidence="1" id="KW-0472">Membrane</keyword>
<dbReference type="SUPFAM" id="SSF103088">
    <property type="entry name" value="OmpA-like"/>
    <property type="match status" value="1"/>
</dbReference>
<dbReference type="InterPro" id="IPR036737">
    <property type="entry name" value="OmpA-like_sf"/>
</dbReference>
<dbReference type="GO" id="GO:0016020">
    <property type="term" value="C:membrane"/>
    <property type="evidence" value="ECO:0007669"/>
    <property type="project" value="UniProtKB-UniRule"/>
</dbReference>
<organism evidence="3 4">
    <name type="scientific">Bergeyella porcorum</name>
    <dbReference type="NCBI Taxonomy" id="1735111"/>
    <lineage>
        <taxon>Bacteria</taxon>
        <taxon>Pseudomonadati</taxon>
        <taxon>Bacteroidota</taxon>
        <taxon>Flavobacteriia</taxon>
        <taxon>Flavobacteriales</taxon>
        <taxon>Weeksellaceae</taxon>
        <taxon>Bergeyella</taxon>
    </lineage>
</organism>
<proteinExistence type="predicted"/>